<reference evidence="1" key="1">
    <citation type="submission" date="2021-02" db="EMBL/GenBank/DDBJ databases">
        <authorList>
            <consortium name="DOE Joint Genome Institute"/>
            <person name="Ahrendt S."/>
            <person name="Looney B.P."/>
            <person name="Miyauchi S."/>
            <person name="Morin E."/>
            <person name="Drula E."/>
            <person name="Courty P.E."/>
            <person name="Chicoki N."/>
            <person name="Fauchery L."/>
            <person name="Kohler A."/>
            <person name="Kuo A."/>
            <person name="Labutti K."/>
            <person name="Pangilinan J."/>
            <person name="Lipzen A."/>
            <person name="Riley R."/>
            <person name="Andreopoulos W."/>
            <person name="He G."/>
            <person name="Johnson J."/>
            <person name="Barry K.W."/>
            <person name="Grigoriev I.V."/>
            <person name="Nagy L."/>
            <person name="Hibbett D."/>
            <person name="Henrissat B."/>
            <person name="Matheny P.B."/>
            <person name="Labbe J."/>
            <person name="Martin F."/>
        </authorList>
    </citation>
    <scope>NUCLEOTIDE SEQUENCE</scope>
    <source>
        <strain evidence="1">EC-137</strain>
    </source>
</reference>
<accession>A0ACB8QV59</accession>
<sequence>MPVASNDLLKTIPTCFATCSIGYDDSRHSLPAKLEAISSAGFSAIELSFPDLLSFARWYLNRDVPDTDYDALCVTGTKVAELCAQKGLQILMLQPFGKFEGWSKKSAERENAFKRARGWIRIMKAVGTDMLQVRTRSSDAEHLDACRIVSDLQESADILAPLTFDVWNIVCAFDRSNIGLCLDTFQTTGSEFVDPGSGSGFVEGSFLQEFQHSLDELARTVPEDKIYLLQVSDAYKLRIPLETDASGQKPRAQWSTTFRPVPFEGYLPVVDVTVAVLKTGFRGWFSMEVFDSGWDGKGKE</sequence>
<evidence type="ECO:0000313" key="2">
    <source>
        <dbReference type="Proteomes" id="UP000814128"/>
    </source>
</evidence>
<dbReference type="Proteomes" id="UP000814128">
    <property type="component" value="Unassembled WGS sequence"/>
</dbReference>
<keyword evidence="2" id="KW-1185">Reference proteome</keyword>
<protein>
    <submittedName>
        <fullName evidence="1">Xylose isomerase-like protein</fullName>
    </submittedName>
</protein>
<evidence type="ECO:0000313" key="1">
    <source>
        <dbReference type="EMBL" id="KAI0035510.1"/>
    </source>
</evidence>
<proteinExistence type="predicted"/>
<dbReference type="EMBL" id="MU273483">
    <property type="protein sequence ID" value="KAI0035510.1"/>
    <property type="molecule type" value="Genomic_DNA"/>
</dbReference>
<organism evidence="1 2">
    <name type="scientific">Vararia minispora EC-137</name>
    <dbReference type="NCBI Taxonomy" id="1314806"/>
    <lineage>
        <taxon>Eukaryota</taxon>
        <taxon>Fungi</taxon>
        <taxon>Dikarya</taxon>
        <taxon>Basidiomycota</taxon>
        <taxon>Agaricomycotina</taxon>
        <taxon>Agaricomycetes</taxon>
        <taxon>Russulales</taxon>
        <taxon>Lachnocladiaceae</taxon>
        <taxon>Vararia</taxon>
    </lineage>
</organism>
<reference evidence="1" key="2">
    <citation type="journal article" date="2022" name="New Phytol.">
        <title>Evolutionary transition to the ectomycorrhizal habit in the genomes of a hyperdiverse lineage of mushroom-forming fungi.</title>
        <authorList>
            <person name="Looney B."/>
            <person name="Miyauchi S."/>
            <person name="Morin E."/>
            <person name="Drula E."/>
            <person name="Courty P.E."/>
            <person name="Kohler A."/>
            <person name="Kuo A."/>
            <person name="LaButti K."/>
            <person name="Pangilinan J."/>
            <person name="Lipzen A."/>
            <person name="Riley R."/>
            <person name="Andreopoulos W."/>
            <person name="He G."/>
            <person name="Johnson J."/>
            <person name="Nolan M."/>
            <person name="Tritt A."/>
            <person name="Barry K.W."/>
            <person name="Grigoriev I.V."/>
            <person name="Nagy L.G."/>
            <person name="Hibbett D."/>
            <person name="Henrissat B."/>
            <person name="Matheny P.B."/>
            <person name="Labbe J."/>
            <person name="Martin F.M."/>
        </authorList>
    </citation>
    <scope>NUCLEOTIDE SEQUENCE</scope>
    <source>
        <strain evidence="1">EC-137</strain>
    </source>
</reference>
<name>A0ACB8QV59_9AGAM</name>
<comment type="caution">
    <text evidence="1">The sequence shown here is derived from an EMBL/GenBank/DDBJ whole genome shotgun (WGS) entry which is preliminary data.</text>
</comment>
<gene>
    <name evidence="1" type="ORF">K488DRAFT_76556</name>
</gene>